<dbReference type="Proteomes" id="UP000789508">
    <property type="component" value="Unassembled WGS sequence"/>
</dbReference>
<organism evidence="2 3">
    <name type="scientific">Ambispora leptoticha</name>
    <dbReference type="NCBI Taxonomy" id="144679"/>
    <lineage>
        <taxon>Eukaryota</taxon>
        <taxon>Fungi</taxon>
        <taxon>Fungi incertae sedis</taxon>
        <taxon>Mucoromycota</taxon>
        <taxon>Glomeromycotina</taxon>
        <taxon>Glomeromycetes</taxon>
        <taxon>Archaeosporales</taxon>
        <taxon>Ambisporaceae</taxon>
        <taxon>Ambispora</taxon>
    </lineage>
</organism>
<sequence>MFRAFTLSEIFSRETFTHDELKQQYDEVKDEYNDTNTNYKEYLKKLERLEKLKILLAGNNYQNADRADLTTEMDVLKSNETWFKSRVDKLEQRKNKLDNRISNLYLDIQNRLTRNESKQRYNE</sequence>
<feature type="coiled-coil region" evidence="1">
    <location>
        <begin position="18"/>
        <end position="52"/>
    </location>
</feature>
<keyword evidence="3" id="KW-1185">Reference proteome</keyword>
<dbReference type="EMBL" id="CAJVPS010002895">
    <property type="protein sequence ID" value="CAG8578592.1"/>
    <property type="molecule type" value="Genomic_DNA"/>
</dbReference>
<evidence type="ECO:0000256" key="1">
    <source>
        <dbReference type="SAM" id="Coils"/>
    </source>
</evidence>
<protein>
    <submittedName>
        <fullName evidence="2">10328_t:CDS:1</fullName>
    </submittedName>
</protein>
<accession>A0A9N9BSW5</accession>
<evidence type="ECO:0000313" key="2">
    <source>
        <dbReference type="EMBL" id="CAG8578592.1"/>
    </source>
</evidence>
<comment type="caution">
    <text evidence="2">The sequence shown here is derived from an EMBL/GenBank/DDBJ whole genome shotgun (WGS) entry which is preliminary data.</text>
</comment>
<evidence type="ECO:0000313" key="3">
    <source>
        <dbReference type="Proteomes" id="UP000789508"/>
    </source>
</evidence>
<proteinExistence type="predicted"/>
<reference evidence="2" key="1">
    <citation type="submission" date="2021-06" db="EMBL/GenBank/DDBJ databases">
        <authorList>
            <person name="Kallberg Y."/>
            <person name="Tangrot J."/>
            <person name="Rosling A."/>
        </authorList>
    </citation>
    <scope>NUCLEOTIDE SEQUENCE</scope>
    <source>
        <strain evidence="2">FL130A</strain>
    </source>
</reference>
<feature type="non-terminal residue" evidence="2">
    <location>
        <position position="1"/>
    </location>
</feature>
<dbReference type="AlphaFoldDB" id="A0A9N9BSW5"/>
<gene>
    <name evidence="2" type="ORF">ALEPTO_LOCUS7151</name>
</gene>
<name>A0A9N9BSW5_9GLOM</name>
<keyword evidence="1" id="KW-0175">Coiled coil</keyword>